<feature type="domain" description="Nucleoporin nup120-like HEAT repeat" evidence="2">
    <location>
        <begin position="927"/>
        <end position="1067"/>
    </location>
</feature>
<protein>
    <recommendedName>
        <fullName evidence="2">Nucleoporin nup120-like HEAT repeat domain-containing protein</fullName>
    </recommendedName>
</protein>
<evidence type="ECO:0000313" key="4">
    <source>
        <dbReference type="Proteomes" id="UP000041254"/>
    </source>
</evidence>
<reference evidence="3 4" key="1">
    <citation type="submission" date="2014-11" db="EMBL/GenBank/DDBJ databases">
        <authorList>
            <person name="Zhu J."/>
            <person name="Qi W."/>
            <person name="Song R."/>
        </authorList>
    </citation>
    <scope>NUCLEOTIDE SEQUENCE [LARGE SCALE GENOMIC DNA]</scope>
</reference>
<gene>
    <name evidence="3" type="ORF">Vbra_16404</name>
</gene>
<dbReference type="InterPro" id="IPR056548">
    <property type="entry name" value="HEAT_Nup120"/>
</dbReference>
<proteinExistence type="predicted"/>
<dbReference type="InParanoid" id="A0A0G4FWZ5"/>
<dbReference type="Pfam" id="PF23300">
    <property type="entry name" value="HEAT_Nup120"/>
    <property type="match status" value="1"/>
</dbReference>
<accession>A0A0G4FWZ5</accession>
<evidence type="ECO:0000256" key="1">
    <source>
        <dbReference type="SAM" id="MobiDB-lite"/>
    </source>
</evidence>
<dbReference type="EMBL" id="CDMY01000513">
    <property type="protein sequence ID" value="CEM19471.1"/>
    <property type="molecule type" value="Genomic_DNA"/>
</dbReference>
<feature type="region of interest" description="Disordered" evidence="1">
    <location>
        <begin position="1249"/>
        <end position="1311"/>
    </location>
</feature>
<name>A0A0G4FWZ5_VITBC</name>
<evidence type="ECO:0000313" key="3">
    <source>
        <dbReference type="EMBL" id="CEM19471.1"/>
    </source>
</evidence>
<evidence type="ECO:0000259" key="2">
    <source>
        <dbReference type="Pfam" id="PF23300"/>
    </source>
</evidence>
<sequence>MNGGDMSECEERLVEFAVPDESTRVNLPAGGGRRDGERDLPAAAGLVADLPPNRTLTCYFADRSIDIYDLSPSARLAVGGSSGRPPMKPLASFWLPCHMLGSFAVASHVSRTGKDKADSVTFFVVTVAYTVYAIKVEPSRSADGQGSFSNTYSAMQLPSIARRPQCVTALRHNIVAIGTETAVTQYELPAFRPAVAGSPYDYGGVDRPANQWVLLREGMAERIGLASGSAGAWTLAAISEVVTSSGPFALFGPREVQKVALLAWCTDHRLRLWEGCAQATQPKQGIDLSNHAKEDSLKGAMLCVSSDGTRACVALPKAIRVYTTKNGGVFQLDLIGEIGWRDRPFPPRWVTLNTHTIWVTWSELGTSSVQPEFRTLAWSLADISTNNNSGNGVPEGRVVATQHLRQVRWKDGEDCVTLELLMNLPKDDTQQDMTTDQDVTMWWVDRLLIPGRFSHRMLRTGCAQFLNGRQTTAQTREMLDRIHTDAKFALCYIIRSRIDGSPASSTNAPPSDIADMIAQTKVAQAALDAGRELRESILSCISSEEVFATIGRSTSRVWAGEMAGVESGRAPIMDIGQGGSSNGLAGEMPVGVTREGVYVIRPMCHGWEHHGPPLPIGRMCAISNDETEEMLAMRLALLARTFEQVLSSGSGLGCYCQLYWERSLMAGLTPQAASRKLLERLPILLRSQPGPDHTEAQTLVDRVGELFRTPDITPTIQTITQQLMIMSALPPSGGNGGTLEPANQLPLHQTLPLSLSSLFGGQVGRSGWDGFYDTLRQLAIMVTWVHEVVMATGALGPPAVLPHVNIDRLVRSPADRFTSLPAVLDALDALLPKALGVTKCLAVESPAFRPTRQQTDGLSDRRNDTVLSAATHWACVCAADAEGAISRVPSVWSFMTEQLPSMMLEMGLYAALDEWSAPRLAAMDLLTDGAAHYYCAMVCADQGDLAGAHRSLQKALTDGSFLERQQVDQSRIARVIPADHPNRAACLFYTNVAKMCKNSTLQGVCVMKAAALASSSSGGDNGAGVDEGVAQQLWAHAYDTTLAAEEFGKAYTCALMCRPDHRRHAVLEVHNRALAKGLKYAEGLIDSVDSFLRAGGKHGSLAHISRVVEDLLLDVWEQLTRASATDTAVSVSLSVLSRILSVLGRSSDIPIAYLIAATRQEVALQQLVSQWPGAKPPDHVHYKAIWQRRTPWEAFPSQLMEAVRAGVSSMPPMATMAGGDYVQDAVFSVVKMQKDMMQRALEAWMESLPSTDPARHDSVPPVPFPQSFLQMPLSAPRHTRPPAAEANVEMTDAQQDQQQQQPASGGGEETSLDGIEVPSCVLVDGAMLHRLFMLAECRCIVLERKHHPDWPLPHSPLQIARKLAASGCNPHLNAALVLCDSFAIDRMEVLKVLAVEAADRIAGAQTGRSVDVAMDNLTTATDRMVCGPTHLMHAAHDVAVLLFWFLKTFECQPNPLRTWGAGGYTDHQHVAAFIRHVVRLYKVRDDADTPPAAGGGGLHCGTLLQVLMNFGLLQDAVEVVESRLHVPQLDVLAHHTITHMIPPLDQKGFGGVGGAIPIPLLGQLRACVQRERAIEAEMGSRPASRDYFRRLLDRLNDCEEAYWTAREEYEQVRVLHNAPLFEQIKNTEQLQ</sequence>
<keyword evidence="4" id="KW-1185">Reference proteome</keyword>
<organism evidence="3 4">
    <name type="scientific">Vitrella brassicaformis (strain CCMP3155)</name>
    <dbReference type="NCBI Taxonomy" id="1169540"/>
    <lineage>
        <taxon>Eukaryota</taxon>
        <taxon>Sar</taxon>
        <taxon>Alveolata</taxon>
        <taxon>Colpodellida</taxon>
        <taxon>Vitrellaceae</taxon>
        <taxon>Vitrella</taxon>
    </lineage>
</organism>
<dbReference type="VEuPathDB" id="CryptoDB:Vbra_16404"/>
<dbReference type="Proteomes" id="UP000041254">
    <property type="component" value="Unassembled WGS sequence"/>
</dbReference>